<name>A0AAV8QBA1_ENSVE</name>
<protein>
    <submittedName>
        <fullName evidence="1">Uncharacterized protein</fullName>
    </submittedName>
</protein>
<evidence type="ECO:0000313" key="2">
    <source>
        <dbReference type="Proteomes" id="UP001222027"/>
    </source>
</evidence>
<comment type="caution">
    <text evidence="1">The sequence shown here is derived from an EMBL/GenBank/DDBJ whole genome shotgun (WGS) entry which is preliminary data.</text>
</comment>
<accession>A0AAV8QBA1</accession>
<gene>
    <name evidence="1" type="ORF">OPV22_020776</name>
</gene>
<dbReference type="Proteomes" id="UP001222027">
    <property type="component" value="Unassembled WGS sequence"/>
</dbReference>
<sequence length="104" mass="12277">MRFYWLFVRQRFVPRELNQPETCQFAATSWSRMQAKIHVHGPPPRTNGQLCLLQETRHHWEPCLLRPHLWTNDGERLTPSFGCNLQPPTPTPTHVQVGFRMLAF</sequence>
<organism evidence="1 2">
    <name type="scientific">Ensete ventricosum</name>
    <name type="common">Abyssinian banana</name>
    <name type="synonym">Musa ensete</name>
    <dbReference type="NCBI Taxonomy" id="4639"/>
    <lineage>
        <taxon>Eukaryota</taxon>
        <taxon>Viridiplantae</taxon>
        <taxon>Streptophyta</taxon>
        <taxon>Embryophyta</taxon>
        <taxon>Tracheophyta</taxon>
        <taxon>Spermatophyta</taxon>
        <taxon>Magnoliopsida</taxon>
        <taxon>Liliopsida</taxon>
        <taxon>Zingiberales</taxon>
        <taxon>Musaceae</taxon>
        <taxon>Ensete</taxon>
    </lineage>
</organism>
<dbReference type="EMBL" id="JAQQAF010000006">
    <property type="protein sequence ID" value="KAJ8477049.1"/>
    <property type="molecule type" value="Genomic_DNA"/>
</dbReference>
<reference evidence="1 2" key="1">
    <citation type="submission" date="2022-12" db="EMBL/GenBank/DDBJ databases">
        <title>Chromosome-scale assembly of the Ensete ventricosum genome.</title>
        <authorList>
            <person name="Dussert Y."/>
            <person name="Stocks J."/>
            <person name="Wendawek A."/>
            <person name="Woldeyes F."/>
            <person name="Nichols R.A."/>
            <person name="Borrell J.S."/>
        </authorList>
    </citation>
    <scope>NUCLEOTIDE SEQUENCE [LARGE SCALE GENOMIC DNA]</scope>
    <source>
        <strain evidence="2">cv. Maze</strain>
        <tissue evidence="1">Seeds</tissue>
    </source>
</reference>
<keyword evidence="2" id="KW-1185">Reference proteome</keyword>
<evidence type="ECO:0000313" key="1">
    <source>
        <dbReference type="EMBL" id="KAJ8477049.1"/>
    </source>
</evidence>
<dbReference type="AlphaFoldDB" id="A0AAV8QBA1"/>
<proteinExistence type="predicted"/>